<organism evidence="2 3">
    <name type="scientific">Winogradskyella thalassocola</name>
    <dbReference type="NCBI Taxonomy" id="262004"/>
    <lineage>
        <taxon>Bacteria</taxon>
        <taxon>Pseudomonadati</taxon>
        <taxon>Bacteroidota</taxon>
        <taxon>Flavobacteriia</taxon>
        <taxon>Flavobacteriales</taxon>
        <taxon>Flavobacteriaceae</taxon>
        <taxon>Winogradskyella</taxon>
    </lineage>
</organism>
<evidence type="ECO:0000313" key="3">
    <source>
        <dbReference type="Proteomes" id="UP000199492"/>
    </source>
</evidence>
<proteinExistence type="predicted"/>
<keyword evidence="1" id="KW-0472">Membrane</keyword>
<keyword evidence="1" id="KW-0812">Transmembrane</keyword>
<dbReference type="EMBL" id="FNCZ01000001">
    <property type="protein sequence ID" value="SDH01625.1"/>
    <property type="molecule type" value="Genomic_DNA"/>
</dbReference>
<protein>
    <submittedName>
        <fullName evidence="2">Uncharacterized nucleotidyltransferase</fullName>
    </submittedName>
</protein>
<dbReference type="RefSeq" id="WP_092466616.1">
    <property type="nucleotide sequence ID" value="NZ_FNCZ01000001.1"/>
</dbReference>
<feature type="transmembrane region" description="Helical" evidence="1">
    <location>
        <begin position="306"/>
        <end position="326"/>
    </location>
</feature>
<dbReference type="Pfam" id="PF14907">
    <property type="entry name" value="NTP_transf_5"/>
    <property type="match status" value="1"/>
</dbReference>
<dbReference type="GO" id="GO:0016740">
    <property type="term" value="F:transferase activity"/>
    <property type="evidence" value="ECO:0007669"/>
    <property type="project" value="UniProtKB-KW"/>
</dbReference>
<dbReference type="OrthoDB" id="1117814at2"/>
<dbReference type="STRING" id="262004.SAMN04489796_1011175"/>
<dbReference type="InterPro" id="IPR039498">
    <property type="entry name" value="NTP_transf_5"/>
</dbReference>
<reference evidence="3" key="1">
    <citation type="submission" date="2016-10" db="EMBL/GenBank/DDBJ databases">
        <authorList>
            <person name="Varghese N."/>
            <person name="Submissions S."/>
        </authorList>
    </citation>
    <scope>NUCLEOTIDE SEQUENCE [LARGE SCALE GENOMIC DNA]</scope>
    <source>
        <strain evidence="3">DSM 15363</strain>
    </source>
</reference>
<evidence type="ECO:0000313" key="2">
    <source>
        <dbReference type="EMBL" id="SDH01625.1"/>
    </source>
</evidence>
<sequence>MNNLATTYQHIADILSFDTPNSKLEKTISNSSFNWDSIVIEGSKHLVLPTIYCRLKAKQLLHILPEELIGYLEEITNINRSRNLRILNQVHTISHILNQNNINHVFLKGTALLVSGCYKDNGERMVGDIDILVEKSEVHNAFDILKNSGYNKTFGFAYKKKDFRHLDRLISDNELAAIELHSELLNKTHWPLMNMEFILNSKKIINTIAIPNTHYLSQHLILSWQLNDKGLYYNIISLKSIYDLLSIGTHKDNNIIQNMMNSKYGQSYLELAKYYFPEFSDITSNNYMKYRGFWHKIKMSFKPLRIIINCIQLATIFITSRLYLVYSNRNYTKHIIKEKILKKTNIFNIF</sequence>
<keyword evidence="2" id="KW-0808">Transferase</keyword>
<keyword evidence="3" id="KW-1185">Reference proteome</keyword>
<evidence type="ECO:0000256" key="1">
    <source>
        <dbReference type="SAM" id="Phobius"/>
    </source>
</evidence>
<name>A0A1G7YZ71_9FLAO</name>
<dbReference type="Proteomes" id="UP000199492">
    <property type="component" value="Unassembled WGS sequence"/>
</dbReference>
<accession>A0A1G7YZ71</accession>
<gene>
    <name evidence="2" type="ORF">SAMN04489796_1011175</name>
</gene>
<keyword evidence="1" id="KW-1133">Transmembrane helix</keyword>
<dbReference type="AlphaFoldDB" id="A0A1G7YZ71"/>